<dbReference type="AlphaFoldDB" id="A0A4Q7AG18"/>
<reference evidence="1 2" key="1">
    <citation type="submission" date="2019-02" db="EMBL/GenBank/DDBJ databases">
        <title>The Batch Genome Submission of Acinetobacter spp. strains.</title>
        <authorList>
            <person name="Qin J."/>
            <person name="Hu Y."/>
            <person name="Ye H."/>
            <person name="Wei L."/>
            <person name="Feng Y."/>
            <person name="Zong Z."/>
        </authorList>
    </citation>
    <scope>NUCLEOTIDE SEQUENCE [LARGE SCALE GENOMIC DNA]</scope>
    <source>
        <strain evidence="1 2">WCHAW060049</strain>
    </source>
</reference>
<keyword evidence="1" id="KW-0238">DNA-binding</keyword>
<proteinExistence type="predicted"/>
<dbReference type="Pfam" id="PF04237">
    <property type="entry name" value="YjbR"/>
    <property type="match status" value="1"/>
</dbReference>
<evidence type="ECO:0000313" key="1">
    <source>
        <dbReference type="EMBL" id="RZG46352.1"/>
    </source>
</evidence>
<name>A0A4Q7AG18_9GAMM</name>
<comment type="caution">
    <text evidence="1">The sequence shown here is derived from an EMBL/GenBank/DDBJ whole genome shotgun (WGS) entry which is preliminary data.</text>
</comment>
<dbReference type="InterPro" id="IPR038056">
    <property type="entry name" value="YjbR-like_sf"/>
</dbReference>
<accession>A0A4Q7AG18</accession>
<dbReference type="GO" id="GO:0003677">
    <property type="term" value="F:DNA binding"/>
    <property type="evidence" value="ECO:0007669"/>
    <property type="project" value="UniProtKB-KW"/>
</dbReference>
<dbReference type="Proteomes" id="UP000293863">
    <property type="component" value="Unassembled WGS sequence"/>
</dbReference>
<dbReference type="PANTHER" id="PTHR35145">
    <property type="entry name" value="CYTOPLASMIC PROTEIN-RELATED"/>
    <property type="match status" value="1"/>
</dbReference>
<dbReference type="RefSeq" id="WP_130113683.1">
    <property type="nucleotide sequence ID" value="NZ_SGSQ01000013.1"/>
</dbReference>
<protein>
    <submittedName>
        <fullName evidence="1">MmcQ/YjbR family DNA-binding protein</fullName>
    </submittedName>
</protein>
<keyword evidence="2" id="KW-1185">Reference proteome</keyword>
<dbReference type="SUPFAM" id="SSF142906">
    <property type="entry name" value="YjbR-like"/>
    <property type="match status" value="1"/>
</dbReference>
<dbReference type="EMBL" id="SGSQ01000013">
    <property type="protein sequence ID" value="RZG46352.1"/>
    <property type="molecule type" value="Genomic_DNA"/>
</dbReference>
<gene>
    <name evidence="1" type="ORF">EXU28_09880</name>
</gene>
<evidence type="ECO:0000313" key="2">
    <source>
        <dbReference type="Proteomes" id="UP000293863"/>
    </source>
</evidence>
<dbReference type="InterPro" id="IPR058532">
    <property type="entry name" value="YjbR/MT2646/Rv2570-like"/>
</dbReference>
<organism evidence="1 2">
    <name type="scientific">Acinetobacter wuhouensis</name>
    <dbReference type="NCBI Taxonomy" id="1879050"/>
    <lineage>
        <taxon>Bacteria</taxon>
        <taxon>Pseudomonadati</taxon>
        <taxon>Pseudomonadota</taxon>
        <taxon>Gammaproteobacteria</taxon>
        <taxon>Moraxellales</taxon>
        <taxon>Moraxellaceae</taxon>
        <taxon>Acinetobacter</taxon>
    </lineage>
</organism>
<sequence length="125" mass="14376">MTGNDIQAFALKIAAQLPKAELDYPFGEDIHVYKIMGKVFMLVFDLNGKEMVNLKVQPEHGEMLRDVYESIHTGYHMNKRHWISIYEGEQITEELIEDLVQNSYALVVKTLTKAQKQVLAIHSQV</sequence>
<dbReference type="Gene3D" id="3.90.1150.30">
    <property type="match status" value="1"/>
</dbReference>
<dbReference type="InterPro" id="IPR007351">
    <property type="entry name" value="YjbR"/>
</dbReference>
<dbReference type="PANTHER" id="PTHR35145:SF1">
    <property type="entry name" value="CYTOPLASMIC PROTEIN"/>
    <property type="match status" value="1"/>
</dbReference>